<evidence type="ECO:0008006" key="3">
    <source>
        <dbReference type="Google" id="ProtNLM"/>
    </source>
</evidence>
<proteinExistence type="predicted"/>
<evidence type="ECO:0000313" key="2">
    <source>
        <dbReference type="EMBL" id="QHT02182.1"/>
    </source>
</evidence>
<evidence type="ECO:0000256" key="1">
    <source>
        <dbReference type="SAM" id="MobiDB-lite"/>
    </source>
</evidence>
<dbReference type="EMBL" id="MN739391">
    <property type="protein sequence ID" value="QHT02182.1"/>
    <property type="molecule type" value="Genomic_DNA"/>
</dbReference>
<accession>A0A6C0CDG1</accession>
<protein>
    <recommendedName>
        <fullName evidence="3">Myb-like domain-containing protein</fullName>
    </recommendedName>
</protein>
<dbReference type="AlphaFoldDB" id="A0A6C0CDG1"/>
<feature type="region of interest" description="Disordered" evidence="1">
    <location>
        <begin position="92"/>
        <end position="120"/>
    </location>
</feature>
<name>A0A6C0CDG1_9ZZZZ</name>
<reference evidence="2" key="1">
    <citation type="journal article" date="2020" name="Nature">
        <title>Giant virus diversity and host interactions through global metagenomics.</title>
        <authorList>
            <person name="Schulz F."/>
            <person name="Roux S."/>
            <person name="Paez-Espino D."/>
            <person name="Jungbluth S."/>
            <person name="Walsh D.A."/>
            <person name="Denef V.J."/>
            <person name="McMahon K.D."/>
            <person name="Konstantinidis K.T."/>
            <person name="Eloe-Fadrosh E.A."/>
            <person name="Kyrpides N.C."/>
            <person name="Woyke T."/>
        </authorList>
    </citation>
    <scope>NUCLEOTIDE SEQUENCE</scope>
    <source>
        <strain evidence="2">GVMAG-M-3300020565-3</strain>
    </source>
</reference>
<feature type="compositionally biased region" description="Polar residues" evidence="1">
    <location>
        <begin position="111"/>
        <end position="120"/>
    </location>
</feature>
<organism evidence="2">
    <name type="scientific">viral metagenome</name>
    <dbReference type="NCBI Taxonomy" id="1070528"/>
    <lineage>
        <taxon>unclassified sequences</taxon>
        <taxon>metagenomes</taxon>
        <taxon>organismal metagenomes</taxon>
    </lineage>
</organism>
<sequence length="148" mass="17139">MSAAQTPPYGTNMLELKSEDNIGKKWTVEEDIKLAQEIAENKTYEEIAMEHKRTVNSIELRVVSHIIFPKIRDDLEKGIDIDTSQLINHINKTRIKSEPSQKLASKPKQPPSQKEYTPSNKDILDYLRKLDSKMDEINSKLDNLEYLR</sequence>